<comment type="similarity">
    <text evidence="1">Belongs to the TCP11 family.</text>
</comment>
<gene>
    <name evidence="3" type="ORF">AYI68_g5480</name>
</gene>
<dbReference type="GO" id="GO:0010737">
    <property type="term" value="P:protein kinase A signaling"/>
    <property type="evidence" value="ECO:0007669"/>
    <property type="project" value="TreeGrafter"/>
</dbReference>
<dbReference type="Pfam" id="PF05794">
    <property type="entry name" value="Tcp11"/>
    <property type="match status" value="1"/>
</dbReference>
<dbReference type="PANTHER" id="PTHR12832:SF11">
    <property type="entry name" value="LD23868P"/>
    <property type="match status" value="1"/>
</dbReference>
<sequence length="558" mass="63028">MAQNSASENNNGMFSDQQQQYIEPSVITQSNPPQSNDQITSSSSSGKDSQSILDAVLRSGTLESTKPDPASHSRNQMISNDAFPVPPCLSPTEPTSKKRQRSKSMGIPHNTTKSAKVSAKNKLVWNPTVLAAPVSVPAPKSPSPQSSCCFQHLPPINRSTLAELSIKKILHNPKLRHEIVFETKLEFRPKTMAEIDPVKLENAQYYWSRIEKDLANYDLFKNRFNCANNPSASRISRLVVEIKGMLLDILDDLEHPHLSRSISDIDDQLVLQQLRTGSFNPSAFTDPLIEIMLIIAKKERHPRIQSLSGLVDAGNYTAAFKDVLYCLEQIKMDIANSSIENFRTFLKSTSVSFEKNQFANYLNSKPEFPIFNSWWSSCLDKYKPKHTAMFSIFLAGFHDLLLDPSLKIPELFYMDEARISAFRSEISIIVQNSLLLFGFDQYAKNNPAQLLDRARFVSQLLLRPPTLSLDFLDTEDDKFIDFITSFVANSRPASNITSRRLTSISCDLISGAIDDPIPEFKRFCLDVFAVPIHSFFKRISMVSCHHWSVYGDYYVSFN</sequence>
<evidence type="ECO:0000313" key="3">
    <source>
        <dbReference type="EMBL" id="OLY80423.1"/>
    </source>
</evidence>
<dbReference type="PANTHER" id="PTHR12832">
    <property type="entry name" value="TESTIS-SPECIFIC PROTEIN PBS13 T-COMPLEX 11"/>
    <property type="match status" value="1"/>
</dbReference>
<reference evidence="3 4" key="1">
    <citation type="journal article" date="2016" name="Mol. Biol. Evol.">
        <title>Genome-Wide Survey of Gut Fungi (Harpellales) Reveals the First Horizontally Transferred Ubiquitin Gene from a Mosquito Host.</title>
        <authorList>
            <person name="Wang Y."/>
            <person name="White M.M."/>
            <person name="Kvist S."/>
            <person name="Moncalvo J.M."/>
        </authorList>
    </citation>
    <scope>NUCLEOTIDE SEQUENCE [LARGE SCALE GENOMIC DNA]</scope>
    <source>
        <strain evidence="3 4">ALG-7-W6</strain>
    </source>
</reference>
<name>A0A1R0GU56_9FUNG</name>
<dbReference type="InterPro" id="IPR008862">
    <property type="entry name" value="Tcp11"/>
</dbReference>
<proteinExistence type="inferred from homology"/>
<protein>
    <submittedName>
        <fullName evidence="3">Protein SOK1</fullName>
    </submittedName>
</protein>
<evidence type="ECO:0000256" key="2">
    <source>
        <dbReference type="SAM" id="MobiDB-lite"/>
    </source>
</evidence>
<keyword evidence="4" id="KW-1185">Reference proteome</keyword>
<feature type="compositionally biased region" description="Low complexity" evidence="2">
    <location>
        <begin position="41"/>
        <end position="51"/>
    </location>
</feature>
<dbReference type="AlphaFoldDB" id="A0A1R0GU56"/>
<dbReference type="OrthoDB" id="276323at2759"/>
<dbReference type="EMBL" id="LSSL01003487">
    <property type="protein sequence ID" value="OLY80423.1"/>
    <property type="molecule type" value="Genomic_DNA"/>
</dbReference>
<dbReference type="STRING" id="133383.A0A1R0GU56"/>
<organism evidence="3 4">
    <name type="scientific">Smittium mucronatum</name>
    <dbReference type="NCBI Taxonomy" id="133383"/>
    <lineage>
        <taxon>Eukaryota</taxon>
        <taxon>Fungi</taxon>
        <taxon>Fungi incertae sedis</taxon>
        <taxon>Zoopagomycota</taxon>
        <taxon>Kickxellomycotina</taxon>
        <taxon>Harpellomycetes</taxon>
        <taxon>Harpellales</taxon>
        <taxon>Legeriomycetaceae</taxon>
        <taxon>Smittium</taxon>
    </lineage>
</organism>
<feature type="compositionally biased region" description="Polar residues" evidence="2">
    <location>
        <begin position="1"/>
        <end position="40"/>
    </location>
</feature>
<evidence type="ECO:0000313" key="4">
    <source>
        <dbReference type="Proteomes" id="UP000187455"/>
    </source>
</evidence>
<dbReference type="Proteomes" id="UP000187455">
    <property type="component" value="Unassembled WGS sequence"/>
</dbReference>
<evidence type="ECO:0000256" key="1">
    <source>
        <dbReference type="ARBA" id="ARBA00010954"/>
    </source>
</evidence>
<feature type="region of interest" description="Disordered" evidence="2">
    <location>
        <begin position="1"/>
        <end position="117"/>
    </location>
</feature>
<accession>A0A1R0GU56</accession>
<comment type="caution">
    <text evidence="3">The sequence shown here is derived from an EMBL/GenBank/DDBJ whole genome shotgun (WGS) entry which is preliminary data.</text>
</comment>